<dbReference type="Pfam" id="PF13426">
    <property type="entry name" value="PAS_9"/>
    <property type="match status" value="2"/>
</dbReference>
<dbReference type="GO" id="GO:0006355">
    <property type="term" value="P:regulation of DNA-templated transcription"/>
    <property type="evidence" value="ECO:0007669"/>
    <property type="project" value="InterPro"/>
</dbReference>
<evidence type="ECO:0000313" key="5">
    <source>
        <dbReference type="EMBL" id="NMG02502.1"/>
    </source>
</evidence>
<dbReference type="GO" id="GO:0007165">
    <property type="term" value="P:signal transduction"/>
    <property type="evidence" value="ECO:0007669"/>
    <property type="project" value="InterPro"/>
</dbReference>
<protein>
    <submittedName>
        <fullName evidence="5">PAS domain S-box protein</fullName>
    </submittedName>
</protein>
<dbReference type="AlphaFoldDB" id="A0A972F6U9"/>
<dbReference type="Pfam" id="PF13188">
    <property type="entry name" value="PAS_8"/>
    <property type="match status" value="1"/>
</dbReference>
<keyword evidence="1" id="KW-0812">Transmembrane</keyword>
<dbReference type="SUPFAM" id="SSF55785">
    <property type="entry name" value="PYP-like sensor domain (PAS domain)"/>
    <property type="match status" value="5"/>
</dbReference>
<dbReference type="Pfam" id="PF08447">
    <property type="entry name" value="PAS_3"/>
    <property type="match status" value="1"/>
</dbReference>
<name>A0A972F6U9_9RHOO</name>
<feature type="domain" description="PAS" evidence="2">
    <location>
        <begin position="746"/>
        <end position="813"/>
    </location>
</feature>
<feature type="transmembrane region" description="Helical" evidence="1">
    <location>
        <begin position="265"/>
        <end position="283"/>
    </location>
</feature>
<dbReference type="PANTHER" id="PTHR44757">
    <property type="entry name" value="DIGUANYLATE CYCLASE DGCP"/>
    <property type="match status" value="1"/>
</dbReference>
<dbReference type="InterPro" id="IPR013767">
    <property type="entry name" value="PAS_fold"/>
</dbReference>
<feature type="domain" description="PAS" evidence="2">
    <location>
        <begin position="870"/>
        <end position="914"/>
    </location>
</feature>
<dbReference type="CDD" id="cd06225">
    <property type="entry name" value="HAMP"/>
    <property type="match status" value="1"/>
</dbReference>
<dbReference type="PROSITE" id="PS50112">
    <property type="entry name" value="PAS"/>
    <property type="match status" value="3"/>
</dbReference>
<dbReference type="Pfam" id="PF00989">
    <property type="entry name" value="PAS"/>
    <property type="match status" value="1"/>
</dbReference>
<dbReference type="InterPro" id="IPR003660">
    <property type="entry name" value="HAMP_dom"/>
</dbReference>
<keyword evidence="1" id="KW-1133">Transmembrane helix</keyword>
<feature type="domain" description="PAS" evidence="2">
    <location>
        <begin position="617"/>
        <end position="687"/>
    </location>
</feature>
<dbReference type="Gene3D" id="6.10.340.10">
    <property type="match status" value="1"/>
</dbReference>
<dbReference type="InterPro" id="IPR035965">
    <property type="entry name" value="PAS-like_dom_sf"/>
</dbReference>
<dbReference type="InterPro" id="IPR052155">
    <property type="entry name" value="Biofilm_reg_signaling"/>
</dbReference>
<dbReference type="PROSITE" id="PS50113">
    <property type="entry name" value="PAC"/>
    <property type="match status" value="4"/>
</dbReference>
<reference evidence="5" key="1">
    <citation type="submission" date="2019-12" db="EMBL/GenBank/DDBJ databases">
        <title>Comparative genomics gives insights into the taxonomy of the Azoarcus-Aromatoleum group and reveals separate origins of nif in the plant-associated Azoarcus and non-plant-associated Aromatoleum sub-groups.</title>
        <authorList>
            <person name="Lafos M."/>
            <person name="Maluk M."/>
            <person name="Batista M."/>
            <person name="Junghare M."/>
            <person name="Carmona M."/>
            <person name="Faoro H."/>
            <person name="Cruz L.M."/>
            <person name="Battistoni F."/>
            <person name="De Souza E."/>
            <person name="Pedrosa F."/>
            <person name="Chen W.-M."/>
            <person name="Poole P.S."/>
            <person name="Dixon R.A."/>
            <person name="James E.K."/>
        </authorList>
    </citation>
    <scope>NUCLEOTIDE SEQUENCE</scope>
    <source>
        <strain evidence="5">NSC3</strain>
    </source>
</reference>
<dbReference type="Proteomes" id="UP000599523">
    <property type="component" value="Unassembled WGS sequence"/>
</dbReference>
<evidence type="ECO:0000259" key="4">
    <source>
        <dbReference type="PROSITE" id="PS50885"/>
    </source>
</evidence>
<feature type="domain" description="HAMP" evidence="4">
    <location>
        <begin position="292"/>
        <end position="346"/>
    </location>
</feature>
<comment type="caution">
    <text evidence="5">The sequence shown here is derived from an EMBL/GenBank/DDBJ whole genome shotgun (WGS) entry which is preliminary data.</text>
</comment>
<dbReference type="Gene3D" id="3.30.450.20">
    <property type="entry name" value="PAS domain"/>
    <property type="match status" value="5"/>
</dbReference>
<accession>A0A972F6U9</accession>
<feature type="domain" description="PAC" evidence="3">
    <location>
        <begin position="570"/>
        <end position="623"/>
    </location>
</feature>
<dbReference type="SMART" id="SM00091">
    <property type="entry name" value="PAS"/>
    <property type="match status" value="5"/>
</dbReference>
<dbReference type="RefSeq" id="WP_168987284.1">
    <property type="nucleotide sequence ID" value="NZ_CAWPHM010000166.1"/>
</dbReference>
<dbReference type="Pfam" id="PF00672">
    <property type="entry name" value="HAMP"/>
    <property type="match status" value="1"/>
</dbReference>
<proteinExistence type="predicted"/>
<evidence type="ECO:0000313" key="6">
    <source>
        <dbReference type="Proteomes" id="UP000599523"/>
    </source>
</evidence>
<dbReference type="CDD" id="cd00130">
    <property type="entry name" value="PAS"/>
    <property type="match status" value="4"/>
</dbReference>
<feature type="domain" description="PAC" evidence="3">
    <location>
        <begin position="816"/>
        <end position="869"/>
    </location>
</feature>
<dbReference type="EMBL" id="WTVM01000024">
    <property type="protein sequence ID" value="NMG02502.1"/>
    <property type="molecule type" value="Genomic_DNA"/>
</dbReference>
<dbReference type="SMART" id="SM00304">
    <property type="entry name" value="HAMP"/>
    <property type="match status" value="1"/>
</dbReference>
<sequence length="934" mass="104067">MIQVLRLIEVAVDRVVGHSLTRRVGAFGLLMGVVPALVVSIFTGLIIFSLMVDRVNANLSEAGGLAQQQVLFRLSNGEQTLSDIADSTIVRNGLLDTEGRSGYLDPFLHSYVARYPAVELAALTDFQGEPLTLVANTSLPWDPALWATARTAVDRGEAIWKMLEGDTPIAVVAYPVLYPPTSSFEGALVVLIDLRKTVGAALERMPTGLTVEVFDLRGELKLRHGALESQLRASMRFPLVLPHLDGFPGLELVVSMSAWEAYKPLAIFFSLFIALGLISIMVARSISQRLSAQLLGPLRKLDDAVSNVGLDGRVRGGDVPVFGHDEIARLATGFNRMMAAIRSAQEELESKVVERTRRLHTAQSRLNGVLESIRDIIYSVSLDHSRTLYMSPAHREIAELRDVPAERRYTVLCTLVHPDEAGRIEAFRREVQTSGFGEIRYRLRKLDGSALWVQERAYLVFDETGKPSHIDGILTDVTAGVSAELAREAAERSLRIRDRALASCDEGVLIAEVTDDRVERLVYANDAFLSLSGRCREELIDKDWRTIEVDERDAQSLRELRRIIRNRSHGRQRMRLKRKDATSLWVEISVAPVQGTGNGSASHMIGIITNVSELVHGEQRYRKVVDAVREVIYQVDNEGRWTFLNPAWTAITGHKVEETLGASFFDFVHPDDHPFNVECFSELIAGKRDHVRHEVRYLTRNGETRWMQVFGQPVTDDDGDLIGFSGTLADITESRDAAEILRLRDRALQASSNGIVIVDRSQRGNPVIFVNSAFERITGYTAAEITGRNCKLLQGRDTNQSEVEVLREALRQEKPCTVTLRNYRKSGEMFWNELTVSPVRDADTGAVTHYVGVQNDVTARREADLRLLDLFMRLDMVFTLSPDGFVSFDGDDRVAFVNPAFERMSGFSSGEMAGLTRDAPIAGLPSRTDRTANR</sequence>
<feature type="domain" description="PAC" evidence="3">
    <location>
        <begin position="437"/>
        <end position="489"/>
    </location>
</feature>
<keyword evidence="6" id="KW-1185">Reference proteome</keyword>
<feature type="domain" description="PAC" evidence="3">
    <location>
        <begin position="691"/>
        <end position="743"/>
    </location>
</feature>
<dbReference type="InterPro" id="IPR013655">
    <property type="entry name" value="PAS_fold_3"/>
</dbReference>
<feature type="transmembrane region" description="Helical" evidence="1">
    <location>
        <begin position="26"/>
        <end position="52"/>
    </location>
</feature>
<organism evidence="5 6">
    <name type="scientific">Azoarcus taiwanensis</name>
    <dbReference type="NCBI Taxonomy" id="666964"/>
    <lineage>
        <taxon>Bacteria</taxon>
        <taxon>Pseudomonadati</taxon>
        <taxon>Pseudomonadota</taxon>
        <taxon>Betaproteobacteria</taxon>
        <taxon>Rhodocyclales</taxon>
        <taxon>Zoogloeaceae</taxon>
        <taxon>Azoarcus</taxon>
    </lineage>
</organism>
<dbReference type="NCBIfam" id="TIGR00229">
    <property type="entry name" value="sensory_box"/>
    <property type="match status" value="3"/>
</dbReference>
<dbReference type="SMART" id="SM00086">
    <property type="entry name" value="PAC"/>
    <property type="match status" value="4"/>
</dbReference>
<dbReference type="PANTHER" id="PTHR44757:SF2">
    <property type="entry name" value="BIOFILM ARCHITECTURE MAINTENANCE PROTEIN MBAA"/>
    <property type="match status" value="1"/>
</dbReference>
<gene>
    <name evidence="5" type="ORF">GPA21_05900</name>
</gene>
<evidence type="ECO:0000259" key="3">
    <source>
        <dbReference type="PROSITE" id="PS50113"/>
    </source>
</evidence>
<evidence type="ECO:0000256" key="1">
    <source>
        <dbReference type="SAM" id="Phobius"/>
    </source>
</evidence>
<dbReference type="PROSITE" id="PS50885">
    <property type="entry name" value="HAMP"/>
    <property type="match status" value="1"/>
</dbReference>
<dbReference type="GO" id="GO:0016020">
    <property type="term" value="C:membrane"/>
    <property type="evidence" value="ECO:0007669"/>
    <property type="project" value="InterPro"/>
</dbReference>
<evidence type="ECO:0000259" key="2">
    <source>
        <dbReference type="PROSITE" id="PS50112"/>
    </source>
</evidence>
<keyword evidence="1" id="KW-0472">Membrane</keyword>
<dbReference type="InterPro" id="IPR001610">
    <property type="entry name" value="PAC"/>
</dbReference>
<dbReference type="InterPro" id="IPR000700">
    <property type="entry name" value="PAS-assoc_C"/>
</dbReference>
<dbReference type="InterPro" id="IPR000014">
    <property type="entry name" value="PAS"/>
</dbReference>